<proteinExistence type="predicted"/>
<name>A0AB40BQ20_DIOCR</name>
<accession>A0AB40BQ20</accession>
<feature type="transmembrane region" description="Helical" evidence="1">
    <location>
        <begin position="74"/>
        <end position="96"/>
    </location>
</feature>
<dbReference type="GeneID" id="120265619"/>
<sequence length="264" mass="30050">MLGMAEEMNALVAFVEAVKISHRNQKDLILFLLFVLTPLNLLKMLSDHHLPPTLVIDLFPTQPTNPTTKLELNFVSLVLATLSTLSIAYFSAMVCSGEKATLEAMFLKVRRTWWRPAATLIYVIILVSLPSAVFLLMLKMPSAGLIEKLGFLPMFVMIILFSVFMILWVLCLSFAHRWGLVNSITEEGCYGMEAIRRSWDFMRQRKLQVFLLVLLSLPQELVVLKVSSYLKTGELIQIAWALPLYLIGAIYDSLVYTVFYCYNN</sequence>
<feature type="transmembrane region" description="Helical" evidence="1">
    <location>
        <begin position="28"/>
        <end position="45"/>
    </location>
</feature>
<feature type="transmembrane region" description="Helical" evidence="1">
    <location>
        <begin position="150"/>
        <end position="175"/>
    </location>
</feature>
<evidence type="ECO:0000313" key="2">
    <source>
        <dbReference type="Proteomes" id="UP001515500"/>
    </source>
</evidence>
<keyword evidence="1" id="KW-0472">Membrane</keyword>
<feature type="transmembrane region" description="Helical" evidence="1">
    <location>
        <begin position="207"/>
        <end position="226"/>
    </location>
</feature>
<protein>
    <submittedName>
        <fullName evidence="3">Uncharacterized protein LOC120265619</fullName>
    </submittedName>
</protein>
<keyword evidence="1" id="KW-1133">Transmembrane helix</keyword>
<dbReference type="AlphaFoldDB" id="A0AB40BQ20"/>
<gene>
    <name evidence="3" type="primary">LOC120265619</name>
</gene>
<dbReference type="PANTHER" id="PTHR33133:SF1">
    <property type="entry name" value="EXPRESSED PROTEIN-RELATED"/>
    <property type="match status" value="1"/>
</dbReference>
<evidence type="ECO:0000313" key="3">
    <source>
        <dbReference type="RefSeq" id="XP_039129499.1"/>
    </source>
</evidence>
<keyword evidence="2" id="KW-1185">Reference proteome</keyword>
<dbReference type="RefSeq" id="XP_039129499.1">
    <property type="nucleotide sequence ID" value="XM_039273565.1"/>
</dbReference>
<evidence type="ECO:0000256" key="1">
    <source>
        <dbReference type="SAM" id="Phobius"/>
    </source>
</evidence>
<keyword evidence="1" id="KW-0812">Transmembrane</keyword>
<feature type="transmembrane region" description="Helical" evidence="1">
    <location>
        <begin position="117"/>
        <end position="138"/>
    </location>
</feature>
<dbReference type="Proteomes" id="UP001515500">
    <property type="component" value="Chromosome 7"/>
</dbReference>
<dbReference type="PANTHER" id="PTHR33133">
    <property type="entry name" value="OS08G0107100 PROTEIN-RELATED"/>
    <property type="match status" value="1"/>
</dbReference>
<feature type="transmembrane region" description="Helical" evidence="1">
    <location>
        <begin position="238"/>
        <end position="262"/>
    </location>
</feature>
<reference evidence="3" key="1">
    <citation type="submission" date="2025-08" db="UniProtKB">
        <authorList>
            <consortium name="RefSeq"/>
        </authorList>
    </citation>
    <scope>IDENTIFICATION</scope>
</reference>
<organism evidence="2 3">
    <name type="scientific">Dioscorea cayennensis subsp. rotundata</name>
    <name type="common">White Guinea yam</name>
    <name type="synonym">Dioscorea rotundata</name>
    <dbReference type="NCBI Taxonomy" id="55577"/>
    <lineage>
        <taxon>Eukaryota</taxon>
        <taxon>Viridiplantae</taxon>
        <taxon>Streptophyta</taxon>
        <taxon>Embryophyta</taxon>
        <taxon>Tracheophyta</taxon>
        <taxon>Spermatophyta</taxon>
        <taxon>Magnoliopsida</taxon>
        <taxon>Liliopsida</taxon>
        <taxon>Dioscoreales</taxon>
        <taxon>Dioscoreaceae</taxon>
        <taxon>Dioscorea</taxon>
    </lineage>
</organism>